<proteinExistence type="predicted"/>
<evidence type="ECO:0000313" key="2">
    <source>
        <dbReference type="Proteomes" id="UP001186974"/>
    </source>
</evidence>
<protein>
    <submittedName>
        <fullName evidence="1">Uncharacterized protein</fullName>
    </submittedName>
</protein>
<gene>
    <name evidence="1" type="ORF">LTS18_007486</name>
</gene>
<reference evidence="1" key="1">
    <citation type="submission" date="2024-09" db="EMBL/GenBank/DDBJ databases">
        <title>Black Yeasts Isolated from many extreme environments.</title>
        <authorList>
            <person name="Coleine C."/>
            <person name="Stajich J.E."/>
            <person name="Selbmann L."/>
        </authorList>
    </citation>
    <scope>NUCLEOTIDE SEQUENCE</scope>
    <source>
        <strain evidence="1">CCFEE 5737</strain>
    </source>
</reference>
<keyword evidence="2" id="KW-1185">Reference proteome</keyword>
<accession>A0ACC3D2W7</accession>
<dbReference type="Proteomes" id="UP001186974">
    <property type="component" value="Unassembled WGS sequence"/>
</dbReference>
<feature type="non-terminal residue" evidence="1">
    <location>
        <position position="278"/>
    </location>
</feature>
<name>A0ACC3D2W7_9PEZI</name>
<sequence length="278" mass="30877">MAPPSFSPNGSITSHTLSAGSFQLPQAMQNGTMQPALRSSLTKTLSDSPHSFLQSPLPLYTDALLFAKSCLDSLAADVSEAQIQRQRANRKKRKRSGREHDDRVEQPLQLRKVHVDGFGIGQVWEQAKRVLDASRAEAEAGVRLVEEELGGATVRHVDQQKGQSATNGKAVHFDRDQDGFSDDSVLEDDFHGIEDELEDIEDVGNLDGEEGELELDGEDLDEKEEDFEDGEDIEDDLSEEEEPEDELPTQEFVADPNGLNDGFFSINDFNKQSEFLEQ</sequence>
<organism evidence="1 2">
    <name type="scientific">Coniosporium uncinatum</name>
    <dbReference type="NCBI Taxonomy" id="93489"/>
    <lineage>
        <taxon>Eukaryota</taxon>
        <taxon>Fungi</taxon>
        <taxon>Dikarya</taxon>
        <taxon>Ascomycota</taxon>
        <taxon>Pezizomycotina</taxon>
        <taxon>Dothideomycetes</taxon>
        <taxon>Dothideomycetes incertae sedis</taxon>
        <taxon>Coniosporium</taxon>
    </lineage>
</organism>
<comment type="caution">
    <text evidence="1">The sequence shown here is derived from an EMBL/GenBank/DDBJ whole genome shotgun (WGS) entry which is preliminary data.</text>
</comment>
<dbReference type="EMBL" id="JAWDJW010008221">
    <property type="protein sequence ID" value="KAK3060885.1"/>
    <property type="molecule type" value="Genomic_DNA"/>
</dbReference>
<evidence type="ECO:0000313" key="1">
    <source>
        <dbReference type="EMBL" id="KAK3060885.1"/>
    </source>
</evidence>